<dbReference type="Proteomes" id="UP000801492">
    <property type="component" value="Unassembled WGS sequence"/>
</dbReference>
<evidence type="ECO:0008006" key="3">
    <source>
        <dbReference type="Google" id="ProtNLM"/>
    </source>
</evidence>
<proteinExistence type="predicted"/>
<dbReference type="OrthoDB" id="6770381at2759"/>
<evidence type="ECO:0000313" key="1">
    <source>
        <dbReference type="EMBL" id="KAF2897946.1"/>
    </source>
</evidence>
<comment type="caution">
    <text evidence="1">The sequence shown here is derived from an EMBL/GenBank/DDBJ whole genome shotgun (WGS) entry which is preliminary data.</text>
</comment>
<accession>A0A8K0GG46</accession>
<reference evidence="1" key="1">
    <citation type="submission" date="2019-08" db="EMBL/GenBank/DDBJ databases">
        <title>The genome of the North American firefly Photinus pyralis.</title>
        <authorList>
            <consortium name="Photinus pyralis genome working group"/>
            <person name="Fallon T.R."/>
            <person name="Sander Lower S.E."/>
            <person name="Weng J.-K."/>
        </authorList>
    </citation>
    <scope>NUCLEOTIDE SEQUENCE</scope>
    <source>
        <strain evidence="1">TRF0915ILg1</strain>
        <tissue evidence="1">Whole body</tissue>
    </source>
</reference>
<organism evidence="1 2">
    <name type="scientific">Ignelater luminosus</name>
    <name type="common">Cucubano</name>
    <name type="synonym">Pyrophorus luminosus</name>
    <dbReference type="NCBI Taxonomy" id="2038154"/>
    <lineage>
        <taxon>Eukaryota</taxon>
        <taxon>Metazoa</taxon>
        <taxon>Ecdysozoa</taxon>
        <taxon>Arthropoda</taxon>
        <taxon>Hexapoda</taxon>
        <taxon>Insecta</taxon>
        <taxon>Pterygota</taxon>
        <taxon>Neoptera</taxon>
        <taxon>Endopterygota</taxon>
        <taxon>Coleoptera</taxon>
        <taxon>Polyphaga</taxon>
        <taxon>Elateriformia</taxon>
        <taxon>Elateroidea</taxon>
        <taxon>Elateridae</taxon>
        <taxon>Agrypninae</taxon>
        <taxon>Pyrophorini</taxon>
        <taxon>Ignelater</taxon>
    </lineage>
</organism>
<sequence length="85" mass="9847">MYRDTEIAIDANKDTKKKTNLGGRQRCNTYLHNRYIMTALFADDQVIIADSEESLQRAAHQLYMTSKQYNLRISIKKTKAMAFKG</sequence>
<dbReference type="EMBL" id="VTPC01003836">
    <property type="protein sequence ID" value="KAF2897946.1"/>
    <property type="molecule type" value="Genomic_DNA"/>
</dbReference>
<dbReference type="AlphaFoldDB" id="A0A8K0GG46"/>
<evidence type="ECO:0000313" key="2">
    <source>
        <dbReference type="Proteomes" id="UP000801492"/>
    </source>
</evidence>
<keyword evidence="2" id="KW-1185">Reference proteome</keyword>
<gene>
    <name evidence="1" type="ORF">ILUMI_08229</name>
</gene>
<name>A0A8K0GG46_IGNLU</name>
<protein>
    <recommendedName>
        <fullName evidence="3">Reverse transcriptase domain-containing protein</fullName>
    </recommendedName>
</protein>